<comment type="caution">
    <text evidence="2">The sequence shown here is derived from an EMBL/GenBank/DDBJ whole genome shotgun (WGS) entry which is preliminary data.</text>
</comment>
<dbReference type="Proteomes" id="UP000484164">
    <property type="component" value="Unassembled WGS sequence"/>
</dbReference>
<proteinExistence type="predicted"/>
<keyword evidence="3" id="KW-1185">Reference proteome</keyword>
<reference evidence="2 3" key="1">
    <citation type="submission" date="2019-10" db="EMBL/GenBank/DDBJ databases">
        <title>Genome sequence of Phaeocystidibacter marisrubri JCM30614 (type strain).</title>
        <authorList>
            <person name="Bowman J.P."/>
        </authorList>
    </citation>
    <scope>NUCLEOTIDE SEQUENCE [LARGE SCALE GENOMIC DNA]</scope>
    <source>
        <strain evidence="2 3">JCM 30614</strain>
    </source>
</reference>
<feature type="repeat" description="TPR" evidence="1">
    <location>
        <begin position="268"/>
        <end position="301"/>
    </location>
</feature>
<protein>
    <submittedName>
        <fullName evidence="2">Uncharacterized protein</fullName>
    </submittedName>
</protein>
<dbReference type="RefSeq" id="WP_151693861.1">
    <property type="nucleotide sequence ID" value="NZ_BMGX01000001.1"/>
</dbReference>
<dbReference type="SUPFAM" id="SSF48452">
    <property type="entry name" value="TPR-like"/>
    <property type="match status" value="1"/>
</dbReference>
<organism evidence="2 3">
    <name type="scientific">Phaeocystidibacter marisrubri</name>
    <dbReference type="NCBI Taxonomy" id="1577780"/>
    <lineage>
        <taxon>Bacteria</taxon>
        <taxon>Pseudomonadati</taxon>
        <taxon>Bacteroidota</taxon>
        <taxon>Flavobacteriia</taxon>
        <taxon>Flavobacteriales</taxon>
        <taxon>Phaeocystidibacteraceae</taxon>
        <taxon>Phaeocystidibacter</taxon>
    </lineage>
</organism>
<dbReference type="InterPro" id="IPR011990">
    <property type="entry name" value="TPR-like_helical_dom_sf"/>
</dbReference>
<keyword evidence="1" id="KW-0802">TPR repeat</keyword>
<sequence>MNKYISTLTFILASVVGWGQYGEIRTENIYYDHNGVSYLIHLEHRTAGTNANPAVQFRLVPDDIKVRSLKYNGKYYSEEDLMRILYFHGGEYEDYPRDLKGNLFFHLTDIDAYPVGCTWLGSNYRSDEIVATQEGWNTLYINSSTFSECLSEKDPGDWVEYGGIDIDIQVTRIQTSLNLPIMYTMIREYEADQGGNDIAKNVLEQYCNRNYSSETELRRAISEVNRALNEQISVTWMKEALETCRTNLQQQLEEMGRPEEDYSANGQYNKYVQLGRQAEANGNYHQAINYYKEALKYKDDYYLRQRIKELEPQADTQAIAAGAVTFAVGMEEAFGDLPTGRIRYGTYVSSISYMGMDMYRTDGLPGVEMTGVSGYVAYDHNFWLDKNAYTGIHLGVDGFLSTPWDNYIDNAGTDNEWTFSLDNYWTLGGYVGFNLYGYLEIDYYIRGLAIEGERYGEDANLNESYSVGFGGPVHYDGGLRSALYLVRNKELFIRAVGWWVDNTDKSPIGFLDFTNNTDIRTQSMGYRLEIVKRPWCFAFYHQVDSYYPYNNSLNIGIDTWGIGLAFGGGTDY</sequence>
<dbReference type="AlphaFoldDB" id="A0A6L3ZGF2"/>
<dbReference type="InterPro" id="IPR019734">
    <property type="entry name" value="TPR_rpt"/>
</dbReference>
<name>A0A6L3ZGF2_9FLAO</name>
<dbReference type="EMBL" id="WBVQ01000002">
    <property type="protein sequence ID" value="KAB2816434.1"/>
    <property type="molecule type" value="Genomic_DNA"/>
</dbReference>
<gene>
    <name evidence="2" type="ORF">F8C82_12190</name>
</gene>
<evidence type="ECO:0000256" key="1">
    <source>
        <dbReference type="PROSITE-ProRule" id="PRU00339"/>
    </source>
</evidence>
<accession>A0A6L3ZGF2</accession>
<evidence type="ECO:0000313" key="2">
    <source>
        <dbReference type="EMBL" id="KAB2816434.1"/>
    </source>
</evidence>
<evidence type="ECO:0000313" key="3">
    <source>
        <dbReference type="Proteomes" id="UP000484164"/>
    </source>
</evidence>
<dbReference type="PROSITE" id="PS50005">
    <property type="entry name" value="TPR"/>
    <property type="match status" value="1"/>
</dbReference>